<dbReference type="PANTHER" id="PTHR43792">
    <property type="entry name" value="GNAT FAMILY, PUTATIVE (AFU_ORTHOLOGUE AFUA_3G00765)-RELATED-RELATED"/>
    <property type="match status" value="1"/>
</dbReference>
<dbReference type="InterPro" id="IPR000182">
    <property type="entry name" value="GNAT_dom"/>
</dbReference>
<dbReference type="PANTHER" id="PTHR43792:SF1">
    <property type="entry name" value="N-ACETYLTRANSFERASE DOMAIN-CONTAINING PROTEIN"/>
    <property type="match status" value="1"/>
</dbReference>
<dbReference type="Proteomes" id="UP000001492">
    <property type="component" value="Chromosome 1"/>
</dbReference>
<evidence type="ECO:0000259" key="1">
    <source>
        <dbReference type="Pfam" id="PF13302"/>
    </source>
</evidence>
<dbReference type="eggNOG" id="COG1670">
    <property type="taxonomic scope" value="Bacteria"/>
</dbReference>
<evidence type="ECO:0000313" key="3">
    <source>
        <dbReference type="Proteomes" id="UP000001492"/>
    </source>
</evidence>
<keyword evidence="2" id="KW-0808">Transferase</keyword>
<dbReference type="STRING" id="573065.Astex_0204"/>
<dbReference type="HOGENOM" id="CLU_013985_3_1_5"/>
<feature type="domain" description="N-acetyltransferase" evidence="1">
    <location>
        <begin position="18"/>
        <end position="153"/>
    </location>
</feature>
<dbReference type="RefSeq" id="WP_013477738.1">
    <property type="nucleotide sequence ID" value="NC_014816.1"/>
</dbReference>
<dbReference type="InterPro" id="IPR016181">
    <property type="entry name" value="Acyl_CoA_acyltransferase"/>
</dbReference>
<reference evidence="3" key="1">
    <citation type="submission" date="2010-12" db="EMBL/GenBank/DDBJ databases">
        <title>Complete sequence of chromosome 1 of Asticcacaulis excentricus CB 48.</title>
        <authorList>
            <consortium name="US DOE Joint Genome Institute"/>
            <person name="Lucas S."/>
            <person name="Copeland A."/>
            <person name="Lapidus A."/>
            <person name="Cheng J.-F."/>
            <person name="Bruce D."/>
            <person name="Goodwin L."/>
            <person name="Pitluck S."/>
            <person name="Teshima H."/>
            <person name="Davenport K."/>
            <person name="Detter J.C."/>
            <person name="Han C."/>
            <person name="Tapia R."/>
            <person name="Land M."/>
            <person name="Hauser L."/>
            <person name="Jeffries C."/>
            <person name="Kyrpides N."/>
            <person name="Ivanova N."/>
            <person name="Ovchinnikova G."/>
            <person name="Brun Y.V."/>
            <person name="Woyke T."/>
        </authorList>
    </citation>
    <scope>NUCLEOTIDE SEQUENCE [LARGE SCALE GENOMIC DNA]</scope>
    <source>
        <strain evidence="3">ATCC 15261 / DSM 4724 / KCTC 12464 / NCIMB 9791 / VKM B-1370 / CB 48</strain>
    </source>
</reference>
<dbReference type="Pfam" id="PF13302">
    <property type="entry name" value="Acetyltransf_3"/>
    <property type="match status" value="1"/>
</dbReference>
<sequence length="192" mass="20987">MTRLPTTSPLGPTLETPRLILRPPVTEDFPAFCRFQSDEKVMTHLGGVTPDAVTWRVTRAIAGAWALDGFHMFSVLEKATGAWVGRIGPLYPYQWPAREVGWGLLSSAQGKGYATEAAAACIDYVFDVLGWDDVIHTIAPNNIGSQRVAQALGSSDRGPGRLPPPYVDVAVDIWGQTPAEWAENRKRFQLPA</sequence>
<dbReference type="OrthoDB" id="6293260at2"/>
<dbReference type="Gene3D" id="3.40.630.30">
    <property type="match status" value="1"/>
</dbReference>
<dbReference type="AlphaFoldDB" id="E8RNZ1"/>
<dbReference type="KEGG" id="aex:Astex_0204"/>
<name>E8RNZ1_ASTEC</name>
<dbReference type="InterPro" id="IPR051531">
    <property type="entry name" value="N-acetyltransferase"/>
</dbReference>
<organism evidence="2 3">
    <name type="scientific">Asticcacaulis excentricus (strain ATCC 15261 / DSM 4724 / KCTC 12464 / NCIMB 9791 / VKM B-1370 / CB 48)</name>
    <dbReference type="NCBI Taxonomy" id="573065"/>
    <lineage>
        <taxon>Bacteria</taxon>
        <taxon>Pseudomonadati</taxon>
        <taxon>Pseudomonadota</taxon>
        <taxon>Alphaproteobacteria</taxon>
        <taxon>Caulobacterales</taxon>
        <taxon>Caulobacteraceae</taxon>
        <taxon>Asticcacaulis</taxon>
    </lineage>
</organism>
<dbReference type="SUPFAM" id="SSF55729">
    <property type="entry name" value="Acyl-CoA N-acyltransferases (Nat)"/>
    <property type="match status" value="1"/>
</dbReference>
<gene>
    <name evidence="2" type="ordered locus">Astex_0204</name>
</gene>
<dbReference type="EMBL" id="CP002395">
    <property type="protein sequence ID" value="ADU11904.1"/>
    <property type="molecule type" value="Genomic_DNA"/>
</dbReference>
<keyword evidence="3" id="KW-1185">Reference proteome</keyword>
<dbReference type="GO" id="GO:0016747">
    <property type="term" value="F:acyltransferase activity, transferring groups other than amino-acyl groups"/>
    <property type="evidence" value="ECO:0007669"/>
    <property type="project" value="InterPro"/>
</dbReference>
<accession>E8RNZ1</accession>
<evidence type="ECO:0000313" key="2">
    <source>
        <dbReference type="EMBL" id="ADU11904.1"/>
    </source>
</evidence>
<protein>
    <submittedName>
        <fullName evidence="2">GCN5-related N-acetyltransferase</fullName>
    </submittedName>
</protein>
<proteinExistence type="predicted"/>